<feature type="transmembrane region" description="Helical" evidence="2">
    <location>
        <begin position="7"/>
        <end position="25"/>
    </location>
</feature>
<name>A0A0F9A340_9ZZZZ</name>
<dbReference type="GO" id="GO:0004190">
    <property type="term" value="F:aspartic-type endopeptidase activity"/>
    <property type="evidence" value="ECO:0007669"/>
    <property type="project" value="InterPro"/>
</dbReference>
<dbReference type="Pfam" id="PF01478">
    <property type="entry name" value="Peptidase_A24"/>
    <property type="match status" value="1"/>
</dbReference>
<dbReference type="PANTHER" id="PTHR30487">
    <property type="entry name" value="TYPE 4 PREPILIN-LIKE PROTEINS LEADER PEPTIDE-PROCESSING ENZYME"/>
    <property type="match status" value="1"/>
</dbReference>
<keyword evidence="2" id="KW-1133">Transmembrane helix</keyword>
<gene>
    <name evidence="4" type="ORF">LCGC14_2621430</name>
</gene>
<dbReference type="GO" id="GO:0005886">
    <property type="term" value="C:plasma membrane"/>
    <property type="evidence" value="ECO:0007669"/>
    <property type="project" value="TreeGrafter"/>
</dbReference>
<feature type="transmembrane region" description="Helical" evidence="2">
    <location>
        <begin position="53"/>
        <end position="78"/>
    </location>
</feature>
<keyword evidence="2" id="KW-0472">Membrane</keyword>
<evidence type="ECO:0000256" key="2">
    <source>
        <dbReference type="SAM" id="Phobius"/>
    </source>
</evidence>
<evidence type="ECO:0000259" key="3">
    <source>
        <dbReference type="Pfam" id="PF01478"/>
    </source>
</evidence>
<comment type="similarity">
    <text evidence="1">Belongs to the peptidase A24 family.</text>
</comment>
<comment type="caution">
    <text evidence="4">The sequence shown here is derived from an EMBL/GenBank/DDBJ whole genome shotgun (WGS) entry which is preliminary data.</text>
</comment>
<sequence length="159" mass="16781">TEILREVLFLAPAIVLAIGGCWLAARVGPVNALLQRLLGADSPWRFAPHLNSAMAALLGLLIGVAMVWGIRILGTFCLAKEAMGMGDVHILAAIGAVGGWAVATLTFFVAPLFGVVYVLHCAAAGRGRREIPYGPWLAAGTLFVLLFFDNIVAFLIPEG</sequence>
<organism evidence="4">
    <name type="scientific">marine sediment metagenome</name>
    <dbReference type="NCBI Taxonomy" id="412755"/>
    <lineage>
        <taxon>unclassified sequences</taxon>
        <taxon>metagenomes</taxon>
        <taxon>ecological metagenomes</taxon>
    </lineage>
</organism>
<evidence type="ECO:0000313" key="4">
    <source>
        <dbReference type="EMBL" id="KKL03905.1"/>
    </source>
</evidence>
<dbReference type="EMBL" id="LAZR01044742">
    <property type="protein sequence ID" value="KKL03905.1"/>
    <property type="molecule type" value="Genomic_DNA"/>
</dbReference>
<protein>
    <recommendedName>
        <fullName evidence="3">Prepilin type IV endopeptidase peptidase domain-containing protein</fullName>
    </recommendedName>
</protein>
<dbReference type="GO" id="GO:0006465">
    <property type="term" value="P:signal peptide processing"/>
    <property type="evidence" value="ECO:0007669"/>
    <property type="project" value="TreeGrafter"/>
</dbReference>
<accession>A0A0F9A340</accession>
<reference evidence="4" key="1">
    <citation type="journal article" date="2015" name="Nature">
        <title>Complex archaea that bridge the gap between prokaryotes and eukaryotes.</title>
        <authorList>
            <person name="Spang A."/>
            <person name="Saw J.H."/>
            <person name="Jorgensen S.L."/>
            <person name="Zaremba-Niedzwiedzka K."/>
            <person name="Martijn J."/>
            <person name="Lind A.E."/>
            <person name="van Eijk R."/>
            <person name="Schleper C."/>
            <person name="Guy L."/>
            <person name="Ettema T.J."/>
        </authorList>
    </citation>
    <scope>NUCLEOTIDE SEQUENCE</scope>
</reference>
<feature type="transmembrane region" description="Helical" evidence="2">
    <location>
        <begin position="90"/>
        <end position="113"/>
    </location>
</feature>
<evidence type="ECO:0000256" key="1">
    <source>
        <dbReference type="ARBA" id="ARBA00005801"/>
    </source>
</evidence>
<proteinExistence type="inferred from homology"/>
<feature type="domain" description="Prepilin type IV endopeptidase peptidase" evidence="3">
    <location>
        <begin position="48"/>
        <end position="119"/>
    </location>
</feature>
<dbReference type="InterPro" id="IPR050882">
    <property type="entry name" value="Prepilin_peptidase/N-MTase"/>
</dbReference>
<dbReference type="AlphaFoldDB" id="A0A0F9A340"/>
<feature type="transmembrane region" description="Helical" evidence="2">
    <location>
        <begin position="133"/>
        <end position="156"/>
    </location>
</feature>
<feature type="non-terminal residue" evidence="4">
    <location>
        <position position="1"/>
    </location>
</feature>
<dbReference type="InterPro" id="IPR000045">
    <property type="entry name" value="Prepilin_IV_endopep_pep"/>
</dbReference>
<dbReference type="PANTHER" id="PTHR30487:SF0">
    <property type="entry name" value="PREPILIN LEADER PEPTIDASE_N-METHYLTRANSFERASE-RELATED"/>
    <property type="match status" value="1"/>
</dbReference>
<keyword evidence="2" id="KW-0812">Transmembrane</keyword>